<dbReference type="Proteomes" id="UP001215598">
    <property type="component" value="Unassembled WGS sequence"/>
</dbReference>
<dbReference type="EMBL" id="JARKIB010000066">
    <property type="protein sequence ID" value="KAJ7750354.1"/>
    <property type="molecule type" value="Genomic_DNA"/>
</dbReference>
<name>A0AAD7ITX3_9AGAR</name>
<organism evidence="2 3">
    <name type="scientific">Mycena metata</name>
    <dbReference type="NCBI Taxonomy" id="1033252"/>
    <lineage>
        <taxon>Eukaryota</taxon>
        <taxon>Fungi</taxon>
        <taxon>Dikarya</taxon>
        <taxon>Basidiomycota</taxon>
        <taxon>Agaricomycotina</taxon>
        <taxon>Agaricomycetes</taxon>
        <taxon>Agaricomycetidae</taxon>
        <taxon>Agaricales</taxon>
        <taxon>Marasmiineae</taxon>
        <taxon>Mycenaceae</taxon>
        <taxon>Mycena</taxon>
    </lineage>
</organism>
<comment type="caution">
    <text evidence="2">The sequence shown here is derived from an EMBL/GenBank/DDBJ whole genome shotgun (WGS) entry which is preliminary data.</text>
</comment>
<protein>
    <submittedName>
        <fullName evidence="2">Uncharacterized protein</fullName>
    </submittedName>
</protein>
<proteinExistence type="predicted"/>
<gene>
    <name evidence="2" type="ORF">B0H16DRAFT_1460892</name>
</gene>
<evidence type="ECO:0000313" key="3">
    <source>
        <dbReference type="Proteomes" id="UP001215598"/>
    </source>
</evidence>
<evidence type="ECO:0000256" key="1">
    <source>
        <dbReference type="SAM" id="MobiDB-lite"/>
    </source>
</evidence>
<keyword evidence="3" id="KW-1185">Reference proteome</keyword>
<reference evidence="2" key="1">
    <citation type="submission" date="2023-03" db="EMBL/GenBank/DDBJ databases">
        <title>Massive genome expansion in bonnet fungi (Mycena s.s.) driven by repeated elements and novel gene families across ecological guilds.</title>
        <authorList>
            <consortium name="Lawrence Berkeley National Laboratory"/>
            <person name="Harder C.B."/>
            <person name="Miyauchi S."/>
            <person name="Viragh M."/>
            <person name="Kuo A."/>
            <person name="Thoen E."/>
            <person name="Andreopoulos B."/>
            <person name="Lu D."/>
            <person name="Skrede I."/>
            <person name="Drula E."/>
            <person name="Henrissat B."/>
            <person name="Morin E."/>
            <person name="Kohler A."/>
            <person name="Barry K."/>
            <person name="LaButti K."/>
            <person name="Morin E."/>
            <person name="Salamov A."/>
            <person name="Lipzen A."/>
            <person name="Mereny Z."/>
            <person name="Hegedus B."/>
            <person name="Baldrian P."/>
            <person name="Stursova M."/>
            <person name="Weitz H."/>
            <person name="Taylor A."/>
            <person name="Grigoriev I.V."/>
            <person name="Nagy L.G."/>
            <person name="Martin F."/>
            <person name="Kauserud H."/>
        </authorList>
    </citation>
    <scope>NUCLEOTIDE SEQUENCE</scope>
    <source>
        <strain evidence="2">CBHHK182m</strain>
    </source>
</reference>
<evidence type="ECO:0000313" key="2">
    <source>
        <dbReference type="EMBL" id="KAJ7750354.1"/>
    </source>
</evidence>
<dbReference type="AlphaFoldDB" id="A0AAD7ITX3"/>
<accession>A0AAD7ITX3</accession>
<feature type="region of interest" description="Disordered" evidence="1">
    <location>
        <begin position="62"/>
        <end position="86"/>
    </location>
</feature>
<sequence>MSQTGLAPLQAKVDLSLHGLVSLYGNSNQKDYQDPQSRESLKDFSDIDPRTNISLAKKFVGLAQAPNPPPGDVADGSSPRKSTKPREDIVGELVTRCFEFVQKKAQKREPAILALRELVDLLSAPDLKELQNRSCALSDAARTDPDYSPQLLKLHTEARQLPGLSFDLKKWVSKLLKIPSAVSSFYAWALSSRRNFVFQWKLHIGPIPTPEYSDIWIPLQDNAAASSTDETLSLKGKVHSECAVVAWVAEHVDPDIQLHCLACWMWLGEFNDLKHPRLRGLVFDGSHGGLWAPALHESYQAELLQGMVTAVTYSGIQPTNTRIGVVSAVFSFVAAAGSRGQIARDGRLAALAGSARDWTERSLAALAGPARDRKWCR</sequence>